<evidence type="ECO:0000313" key="1">
    <source>
        <dbReference type="EMBL" id="WFU62808.1"/>
    </source>
</evidence>
<sequence>MRTDLISWINREVSRTIDLVILDHEPHRRPLALEVLTSTCILLSADCRHWLARRGASPVPVEEIEPDHAKPAFSG</sequence>
<proteinExistence type="predicted"/>
<dbReference type="EMBL" id="CP121646">
    <property type="protein sequence ID" value="WFU62808.1"/>
    <property type="molecule type" value="Genomic_DNA"/>
</dbReference>
<name>A0ABY8JFP1_9BRAD</name>
<organism evidence="1 2">
    <name type="scientific">Bradyrhizobium brasilense</name>
    <dbReference type="NCBI Taxonomy" id="1419277"/>
    <lineage>
        <taxon>Bacteria</taxon>
        <taxon>Pseudomonadati</taxon>
        <taxon>Pseudomonadota</taxon>
        <taxon>Alphaproteobacteria</taxon>
        <taxon>Hyphomicrobiales</taxon>
        <taxon>Nitrobacteraceae</taxon>
        <taxon>Bradyrhizobium</taxon>
    </lineage>
</organism>
<protein>
    <submittedName>
        <fullName evidence="1">Uncharacterized protein</fullName>
    </submittedName>
</protein>
<accession>A0ABY8JFP1</accession>
<dbReference type="Proteomes" id="UP001221546">
    <property type="component" value="Chromosome"/>
</dbReference>
<dbReference type="RefSeq" id="WP_310885445.1">
    <property type="nucleotide sequence ID" value="NZ_CP121646.1"/>
</dbReference>
<evidence type="ECO:0000313" key="2">
    <source>
        <dbReference type="Proteomes" id="UP001221546"/>
    </source>
</evidence>
<gene>
    <name evidence="1" type="ORF">QA636_36125</name>
</gene>
<keyword evidence="2" id="KW-1185">Reference proteome</keyword>
<reference evidence="1 2" key="1">
    <citation type="submission" date="2023-04" db="EMBL/GenBank/DDBJ databases">
        <title>Australian commercial rhizobial inoculants.</title>
        <authorList>
            <person name="Kohlmeier M.G."/>
            <person name="O'Hara G.W."/>
            <person name="Colombi E."/>
            <person name="Ramsay J.P."/>
            <person name="Terpolilli J."/>
        </authorList>
    </citation>
    <scope>NUCLEOTIDE SEQUENCE [LARGE SCALE GENOMIC DNA]</scope>
    <source>
        <strain evidence="1 2">CB627</strain>
    </source>
</reference>